<dbReference type="EMBL" id="LYPC01000027">
    <property type="protein sequence ID" value="OCT11889.1"/>
    <property type="molecule type" value="Genomic_DNA"/>
</dbReference>
<dbReference type="Pfam" id="PF04305">
    <property type="entry name" value="DUF455"/>
    <property type="match status" value="1"/>
</dbReference>
<sequence length="448" mass="52043">MTQSFPIETFQSESFQNQLGGYWMRVADQVQSLNRLVFLEWASSRIIAGWVPAAPELAWKCEMTHIMWHQMTFAEQLRSRKEELAGNSKVTIPSAALEALIQNISRADTFMAFMAGWFLEFNRSMMDAYERLQEALDPIFDAPTIELLQDIIPKKRKHNEWARLIVHEAVKQLELLQSVNRFRTYVRASLLYAGGVDEKQETFGGVAPLFPITEPLGPAPRKRAKPNNVKTTDEFIPPVEVADNLKIFMWHYMTEIQVVDPMCYVFFGLSDMPFEFYCDFSRHIWDETRHHQMGVRRLQQMGFDTSEFAIPYGDDAIHELENYYSELSMVGETCSFTRKKKSMETYYEKGDILSGMTAEIDIIDERSHVKFGKKWIPVMHKNRSGHDQSLDEIIREIMNRWIDQDQSGLGSLQGNPELAKLPEEEKRSIKHFAFCSKIEFKDLNFGKL</sequence>
<dbReference type="RefSeq" id="WP_065855670.1">
    <property type="nucleotide sequence ID" value="NZ_LYPC01000027.1"/>
</dbReference>
<dbReference type="InterPro" id="IPR007402">
    <property type="entry name" value="DUF455"/>
</dbReference>
<gene>
    <name evidence="1" type="ORF">A8709_28920</name>
</gene>
<accession>A0A1C0ZUW0</accession>
<evidence type="ECO:0000313" key="1">
    <source>
        <dbReference type="EMBL" id="OCT11889.1"/>
    </source>
</evidence>
<reference evidence="2" key="1">
    <citation type="submission" date="2016-05" db="EMBL/GenBank/DDBJ databases">
        <title>Paenibacillus oryzae. sp. nov., isolated from the rice root.</title>
        <authorList>
            <person name="Zhang J."/>
            <person name="Zhang X."/>
        </authorList>
    </citation>
    <scope>NUCLEOTIDE SEQUENCE [LARGE SCALE GENOMIC DNA]</scope>
    <source>
        <strain evidence="2">KCTC13222</strain>
    </source>
</reference>
<evidence type="ECO:0008006" key="3">
    <source>
        <dbReference type="Google" id="ProtNLM"/>
    </source>
</evidence>
<name>A0A1C0ZUW0_9BACL</name>
<comment type="caution">
    <text evidence="1">The sequence shown here is derived from an EMBL/GenBank/DDBJ whole genome shotgun (WGS) entry which is preliminary data.</text>
</comment>
<proteinExistence type="predicted"/>
<organism evidence="1 2">
    <name type="scientific">Paenibacillus pectinilyticus</name>
    <dbReference type="NCBI Taxonomy" id="512399"/>
    <lineage>
        <taxon>Bacteria</taxon>
        <taxon>Bacillati</taxon>
        <taxon>Bacillota</taxon>
        <taxon>Bacilli</taxon>
        <taxon>Bacillales</taxon>
        <taxon>Paenibacillaceae</taxon>
        <taxon>Paenibacillus</taxon>
    </lineage>
</organism>
<protein>
    <recommendedName>
        <fullName evidence="3">DUF455 domain-containing protein</fullName>
    </recommendedName>
</protein>
<evidence type="ECO:0000313" key="2">
    <source>
        <dbReference type="Proteomes" id="UP000093309"/>
    </source>
</evidence>
<dbReference type="Proteomes" id="UP000093309">
    <property type="component" value="Unassembled WGS sequence"/>
</dbReference>
<dbReference type="STRING" id="512399.A8709_28920"/>
<dbReference type="AlphaFoldDB" id="A0A1C0ZUW0"/>
<keyword evidence="2" id="KW-1185">Reference proteome</keyword>